<dbReference type="Proteomes" id="UP000199182">
    <property type="component" value="Unassembled WGS sequence"/>
</dbReference>
<reference evidence="7 8" key="1">
    <citation type="submission" date="2016-10" db="EMBL/GenBank/DDBJ databases">
        <authorList>
            <person name="de Groot N.N."/>
        </authorList>
    </citation>
    <scope>NUCLEOTIDE SEQUENCE [LARGE SCALE GENOMIC DNA]</scope>
    <source>
        <strain evidence="7 8">CGMCC 1.5012</strain>
    </source>
</reference>
<accession>A0A1H0ETE3</accession>
<evidence type="ECO:0000256" key="4">
    <source>
        <dbReference type="ARBA" id="ARBA00022643"/>
    </source>
</evidence>
<dbReference type="OrthoDB" id="9783470at2"/>
<dbReference type="RefSeq" id="WP_092642471.1">
    <property type="nucleotide sequence ID" value="NZ_FNID01000036.1"/>
</dbReference>
<dbReference type="InterPro" id="IPR029479">
    <property type="entry name" value="Nitroreductase"/>
</dbReference>
<evidence type="ECO:0000256" key="3">
    <source>
        <dbReference type="ARBA" id="ARBA00022630"/>
    </source>
</evidence>
<keyword evidence="4" id="KW-0288">FMN</keyword>
<dbReference type="SUPFAM" id="SSF55469">
    <property type="entry name" value="FMN-dependent nitroreductase-like"/>
    <property type="match status" value="1"/>
</dbReference>
<evidence type="ECO:0000259" key="6">
    <source>
        <dbReference type="Pfam" id="PF00881"/>
    </source>
</evidence>
<gene>
    <name evidence="7" type="ORF">SAMN05192585_1365</name>
</gene>
<keyword evidence="8" id="KW-1185">Reference proteome</keyword>
<comment type="similarity">
    <text evidence="2">Belongs to the nitroreductase family.</text>
</comment>
<evidence type="ECO:0000256" key="2">
    <source>
        <dbReference type="ARBA" id="ARBA00007118"/>
    </source>
</evidence>
<keyword evidence="3" id="KW-0285">Flavoprotein</keyword>
<dbReference type="PANTHER" id="PTHR43673">
    <property type="entry name" value="NAD(P)H NITROREDUCTASE YDGI-RELATED"/>
    <property type="match status" value="1"/>
</dbReference>
<proteinExistence type="inferred from homology"/>
<dbReference type="EMBL" id="FNID01000036">
    <property type="protein sequence ID" value="SDN85648.1"/>
    <property type="molecule type" value="Genomic_DNA"/>
</dbReference>
<feature type="domain" description="Nitroreductase" evidence="6">
    <location>
        <begin position="69"/>
        <end position="149"/>
    </location>
</feature>
<keyword evidence="5" id="KW-0560">Oxidoreductase</keyword>
<dbReference type="Gene3D" id="3.40.109.10">
    <property type="entry name" value="NADH Oxidase"/>
    <property type="match status" value="1"/>
</dbReference>
<organism evidence="7 8">
    <name type="scientific">Acetanaerobacterium elongatum</name>
    <dbReference type="NCBI Taxonomy" id="258515"/>
    <lineage>
        <taxon>Bacteria</taxon>
        <taxon>Bacillati</taxon>
        <taxon>Bacillota</taxon>
        <taxon>Clostridia</taxon>
        <taxon>Eubacteriales</taxon>
        <taxon>Oscillospiraceae</taxon>
        <taxon>Acetanaerobacterium</taxon>
    </lineage>
</organism>
<dbReference type="GO" id="GO:0016491">
    <property type="term" value="F:oxidoreductase activity"/>
    <property type="evidence" value="ECO:0007669"/>
    <property type="project" value="UniProtKB-KW"/>
</dbReference>
<evidence type="ECO:0000313" key="8">
    <source>
        <dbReference type="Proteomes" id="UP000199182"/>
    </source>
</evidence>
<name>A0A1H0ETE3_9FIRM</name>
<dbReference type="STRING" id="258515.SAMN05192585_1365"/>
<feature type="domain" description="Nitroreductase" evidence="6">
    <location>
        <begin position="7"/>
        <end position="59"/>
    </location>
</feature>
<protein>
    <submittedName>
        <fullName evidence="7">Nitroreductase</fullName>
    </submittedName>
</protein>
<sequence length="187" mass="21210">METLEAIYNRRSIREFTGEPVAEKDIDILLKAAFSAPTAANTQPWEYIVINEQAVLDELKTQLIFARYNAPTAIVVCGNMKLAFKGSDKDLWGCDCSAAVENILLAATDIGLGAVWIGVYPTEPKIRQVRKVLNIPEYVVPLAIIYVGHPTQQPEGRCRYNEKRVYWQKYEPDRKHKAKDKPVMGHY</sequence>
<evidence type="ECO:0000313" key="7">
    <source>
        <dbReference type="EMBL" id="SDN85648.1"/>
    </source>
</evidence>
<evidence type="ECO:0000256" key="5">
    <source>
        <dbReference type="ARBA" id="ARBA00023002"/>
    </source>
</evidence>
<dbReference type="Pfam" id="PF00881">
    <property type="entry name" value="Nitroreductase"/>
    <property type="match status" value="2"/>
</dbReference>
<dbReference type="PANTHER" id="PTHR43673:SF2">
    <property type="entry name" value="NITROREDUCTASE"/>
    <property type="match status" value="1"/>
</dbReference>
<evidence type="ECO:0000256" key="1">
    <source>
        <dbReference type="ARBA" id="ARBA00001917"/>
    </source>
</evidence>
<dbReference type="InterPro" id="IPR000415">
    <property type="entry name" value="Nitroreductase-like"/>
</dbReference>
<dbReference type="AlphaFoldDB" id="A0A1H0ETE3"/>
<comment type="cofactor">
    <cofactor evidence="1">
        <name>FMN</name>
        <dbReference type="ChEBI" id="CHEBI:58210"/>
    </cofactor>
</comment>
<dbReference type="CDD" id="cd02150">
    <property type="entry name" value="nitroreductase"/>
    <property type="match status" value="1"/>
</dbReference>